<sequence>MGFFWKNRGATGVRATGGNLLKVPYAKFSNLPHLHRHPGKKEIDLSICHDKLKQLQNFPARMLEESVTILSALNMSIMKSELRLELTDLVMVQIYPALAIWYQKYQGLENSLPESKDRRQTLSVSIKALEQLAISYMHIFRELFSPTPRRFNKKSEILMPIGFRLVEIFMLLQRVRALRYQKLTRSEWQNCNQLFFSLSLHDVVDDVYKLHGSVGIRAERSGKDSRKDFLKTSVRKIYLSIQLFGLMDVSTWPTRMFHLPDAYLDYLDGEGLKMVFDDGEKLKPGFLYTDMYQDMAPRFDRPAMKHEPAVQIDISCLYHALVSDHEEIAKMKFLADFDATKLSRPLQRMAEEDRVPLLDMILLALQSRKRQQQRHAVFANDALKVYFGKREVMHLYADLTQHNFKEVMRFRQFTDTLAQQSSIFSEDDELHMRSNWRMVNFSTGGMLLRTRETDFSNPVQLGQLMAFVPEDNIRKPTLGVVVRLQRYDDGFVEVALHCLSNHAEAAFLFEQSAIETDKGKAIIVYKDLNDHWYLIVSPTYDFVPGSPLWLIRPKGSRIPVRLGELWMSKKEFLVFEMRSPGL</sequence>
<evidence type="ECO:0000313" key="1">
    <source>
        <dbReference type="EMBL" id="VAX10021.1"/>
    </source>
</evidence>
<reference evidence="1" key="1">
    <citation type="submission" date="2018-06" db="EMBL/GenBank/DDBJ databases">
        <authorList>
            <person name="Zhirakovskaya E."/>
        </authorList>
    </citation>
    <scope>NUCLEOTIDE SEQUENCE</scope>
</reference>
<proteinExistence type="predicted"/>
<gene>
    <name evidence="1" type="ORF">MNBD_GAMMA25-232</name>
</gene>
<name>A0A3B1B716_9ZZZZ</name>
<dbReference type="AlphaFoldDB" id="A0A3B1B716"/>
<organism evidence="1">
    <name type="scientific">hydrothermal vent metagenome</name>
    <dbReference type="NCBI Taxonomy" id="652676"/>
    <lineage>
        <taxon>unclassified sequences</taxon>
        <taxon>metagenomes</taxon>
        <taxon>ecological metagenomes</taxon>
    </lineage>
</organism>
<dbReference type="EMBL" id="UOFY01000043">
    <property type="protein sequence ID" value="VAX10021.1"/>
    <property type="molecule type" value="Genomic_DNA"/>
</dbReference>
<protein>
    <submittedName>
        <fullName evidence="1">Uncharacterized protein</fullName>
    </submittedName>
</protein>
<accession>A0A3B1B716</accession>